<sequence>MSGSSAETAPDRALCSKKATSRCSGCQEAWVCSPKCQKTLWKVHKHLCKADPTRFHQAAFTQREIADLERHFHEPWWRGESTSIQIYLISQSGFFDWPARLSSLPILPPSLWLCTSLTLSRCAQSVVKILRSSATDPPRLGRRGNVRELLILTARYYLGRHTGLNDASVPILPTYAWLRIAEVGYDVNGKYAEAEDCHDMALALNRVLRCFNTFLRQYAILLTLEYLLLTEDDGDVWWHLLALARKRALVELDLADAPAPSKTDFRRTIYSLEDLALGQTPFSSIDPDTAEHP</sequence>
<name>A0A2S5BH73_9BASI</name>
<dbReference type="AlphaFoldDB" id="A0A2S5BH73"/>
<gene>
    <name evidence="6" type="ORF">BMF94_0835</name>
</gene>
<evidence type="ECO:0000256" key="2">
    <source>
        <dbReference type="ARBA" id="ARBA00022771"/>
    </source>
</evidence>
<accession>A0A2S5BH73</accession>
<keyword evidence="2 4" id="KW-0863">Zinc-finger</keyword>
<dbReference type="STRING" id="741276.A0A2S5BH73"/>
<dbReference type="SUPFAM" id="SSF144232">
    <property type="entry name" value="HIT/MYND zinc finger-like"/>
    <property type="match status" value="1"/>
</dbReference>
<reference evidence="6 7" key="1">
    <citation type="journal article" date="2018" name="Front. Microbiol.">
        <title>Prospects for Fungal Bioremediation of Acidic Radioactive Waste Sites: Characterization and Genome Sequence of Rhodotorula taiwanensis MD1149.</title>
        <authorList>
            <person name="Tkavc R."/>
            <person name="Matrosova V.Y."/>
            <person name="Grichenko O.E."/>
            <person name="Gostincar C."/>
            <person name="Volpe R.P."/>
            <person name="Klimenkova P."/>
            <person name="Gaidamakova E.K."/>
            <person name="Zhou C.E."/>
            <person name="Stewart B.J."/>
            <person name="Lyman M.G."/>
            <person name="Malfatti S.A."/>
            <person name="Rubinfeld B."/>
            <person name="Courtot M."/>
            <person name="Singh J."/>
            <person name="Dalgard C.L."/>
            <person name="Hamilton T."/>
            <person name="Frey K.G."/>
            <person name="Gunde-Cimerman N."/>
            <person name="Dugan L."/>
            <person name="Daly M.J."/>
        </authorList>
    </citation>
    <scope>NUCLEOTIDE SEQUENCE [LARGE SCALE GENOMIC DNA]</scope>
    <source>
        <strain evidence="6 7">MD1149</strain>
    </source>
</reference>
<evidence type="ECO:0000313" key="6">
    <source>
        <dbReference type="EMBL" id="POY76112.1"/>
    </source>
</evidence>
<feature type="domain" description="MYND-type" evidence="5">
    <location>
        <begin position="12"/>
        <end position="48"/>
    </location>
</feature>
<dbReference type="Pfam" id="PF01753">
    <property type="entry name" value="zf-MYND"/>
    <property type="match status" value="1"/>
</dbReference>
<evidence type="ECO:0000256" key="1">
    <source>
        <dbReference type="ARBA" id="ARBA00022723"/>
    </source>
</evidence>
<evidence type="ECO:0000256" key="4">
    <source>
        <dbReference type="PROSITE-ProRule" id="PRU00134"/>
    </source>
</evidence>
<comment type="caution">
    <text evidence="6">The sequence shown here is derived from an EMBL/GenBank/DDBJ whole genome shotgun (WGS) entry which is preliminary data.</text>
</comment>
<keyword evidence="7" id="KW-1185">Reference proteome</keyword>
<protein>
    <recommendedName>
        <fullName evidence="5">MYND-type domain-containing protein</fullName>
    </recommendedName>
</protein>
<keyword evidence="3" id="KW-0862">Zinc</keyword>
<evidence type="ECO:0000256" key="3">
    <source>
        <dbReference type="ARBA" id="ARBA00022833"/>
    </source>
</evidence>
<dbReference type="Proteomes" id="UP000237144">
    <property type="component" value="Unassembled WGS sequence"/>
</dbReference>
<dbReference type="InterPro" id="IPR002893">
    <property type="entry name" value="Znf_MYND"/>
</dbReference>
<dbReference type="PROSITE" id="PS50865">
    <property type="entry name" value="ZF_MYND_2"/>
    <property type="match status" value="1"/>
</dbReference>
<proteinExistence type="predicted"/>
<dbReference type="OrthoDB" id="549788at2759"/>
<dbReference type="EMBL" id="PJQD01000008">
    <property type="protein sequence ID" value="POY76112.1"/>
    <property type="molecule type" value="Genomic_DNA"/>
</dbReference>
<dbReference type="GO" id="GO:0008270">
    <property type="term" value="F:zinc ion binding"/>
    <property type="evidence" value="ECO:0007669"/>
    <property type="project" value="UniProtKB-KW"/>
</dbReference>
<dbReference type="Gene3D" id="6.10.140.2220">
    <property type="match status" value="1"/>
</dbReference>
<evidence type="ECO:0000259" key="5">
    <source>
        <dbReference type="PROSITE" id="PS50865"/>
    </source>
</evidence>
<keyword evidence="1" id="KW-0479">Metal-binding</keyword>
<evidence type="ECO:0000313" key="7">
    <source>
        <dbReference type="Proteomes" id="UP000237144"/>
    </source>
</evidence>
<organism evidence="6 7">
    <name type="scientific">Rhodotorula taiwanensis</name>
    <dbReference type="NCBI Taxonomy" id="741276"/>
    <lineage>
        <taxon>Eukaryota</taxon>
        <taxon>Fungi</taxon>
        <taxon>Dikarya</taxon>
        <taxon>Basidiomycota</taxon>
        <taxon>Pucciniomycotina</taxon>
        <taxon>Microbotryomycetes</taxon>
        <taxon>Sporidiobolales</taxon>
        <taxon>Sporidiobolaceae</taxon>
        <taxon>Rhodotorula</taxon>
    </lineage>
</organism>